<organism evidence="1 2">
    <name type="scientific">Nitratidesulfovibrio vulgaris (strain ATCC 29579 / DSM 644 / CCUG 34227 / NCIMB 8303 / VKM B-1760 / Hildenborough)</name>
    <name type="common">Desulfovibrio vulgaris</name>
    <dbReference type="NCBI Taxonomy" id="882"/>
    <lineage>
        <taxon>Bacteria</taxon>
        <taxon>Pseudomonadati</taxon>
        <taxon>Thermodesulfobacteriota</taxon>
        <taxon>Desulfovibrionia</taxon>
        <taxon>Desulfovibrionales</taxon>
        <taxon>Desulfovibrionaceae</taxon>
        <taxon>Nitratidesulfovibrio</taxon>
    </lineage>
</organism>
<gene>
    <name evidence="1" type="ordered locus">DVU_0008</name>
</gene>
<dbReference type="PaxDb" id="882-DVU_0008"/>
<dbReference type="AlphaFoldDB" id="Q72G52"/>
<reference evidence="1 2" key="1">
    <citation type="journal article" date="2004" name="Nat. Biotechnol.">
        <title>The genome sequence of the anaerobic, sulfate-reducing bacterium Desulfovibrio vulgaris Hildenborough.</title>
        <authorList>
            <person name="Heidelberg J.F."/>
            <person name="Seshadri R."/>
            <person name="Haveman S.A."/>
            <person name="Hemme C.L."/>
            <person name="Paulsen I.T."/>
            <person name="Kolonay J.F."/>
            <person name="Eisen J.A."/>
            <person name="Ward N."/>
            <person name="Methe B."/>
            <person name="Brinkac L.M."/>
            <person name="Daugherty S.C."/>
            <person name="Deboy R.T."/>
            <person name="Dodson R.J."/>
            <person name="Durkin A.S."/>
            <person name="Madupu R."/>
            <person name="Nelson W.C."/>
            <person name="Sullivan S.A."/>
            <person name="Fouts D."/>
            <person name="Haft D.H."/>
            <person name="Selengut J."/>
            <person name="Peterson J.D."/>
            <person name="Davidsen T.M."/>
            <person name="Zafar N."/>
            <person name="Zhou L."/>
            <person name="Radune D."/>
            <person name="Dimitrov G."/>
            <person name="Hance M."/>
            <person name="Tran K."/>
            <person name="Khouri H."/>
            <person name="Gill J."/>
            <person name="Utterback T.R."/>
            <person name="Feldblyum T.V."/>
            <person name="Wall J.D."/>
            <person name="Voordouw G."/>
            <person name="Fraser C.M."/>
        </authorList>
    </citation>
    <scope>NUCLEOTIDE SEQUENCE [LARGE SCALE GENOMIC DNA]</scope>
    <source>
        <strain evidence="2">ATCC 29579 / DSM 644 / NCIMB 8303 / VKM B-1760 / Hildenborough</strain>
    </source>
</reference>
<keyword evidence="2" id="KW-1185">Reference proteome</keyword>
<dbReference type="Proteomes" id="UP000002194">
    <property type="component" value="Chromosome"/>
</dbReference>
<dbReference type="EnsemblBacteria" id="AAS94492">
    <property type="protein sequence ID" value="AAS94492"/>
    <property type="gene ID" value="DVU_0008"/>
</dbReference>
<accession>Q72G52</accession>
<proteinExistence type="predicted"/>
<evidence type="ECO:0000313" key="2">
    <source>
        <dbReference type="Proteomes" id="UP000002194"/>
    </source>
</evidence>
<dbReference type="EMBL" id="AE017285">
    <property type="protein sequence ID" value="AAS94492.1"/>
    <property type="molecule type" value="Genomic_DNA"/>
</dbReference>
<name>Q72G52_NITV2</name>
<dbReference type="KEGG" id="dvu:DVU_0008"/>
<sequence length="41" mass="4722">MALMRTASPSNRHASLMCHYVEARMRTHVHITSNIMIINIL</sequence>
<protein>
    <submittedName>
        <fullName evidence="1">Uncharacterized protein</fullName>
    </submittedName>
</protein>
<dbReference type="HOGENOM" id="CLU_3269124_0_0_7"/>
<evidence type="ECO:0000313" key="1">
    <source>
        <dbReference type="EMBL" id="AAS94492.1"/>
    </source>
</evidence>